<dbReference type="GO" id="GO:0016405">
    <property type="term" value="F:CoA-ligase activity"/>
    <property type="evidence" value="ECO:0007669"/>
    <property type="project" value="TreeGrafter"/>
</dbReference>
<dbReference type="InterPro" id="IPR025110">
    <property type="entry name" value="AMP-bd_C"/>
</dbReference>
<dbReference type="Pfam" id="PF13193">
    <property type="entry name" value="AMP-binding_C"/>
    <property type="match status" value="1"/>
</dbReference>
<dbReference type="RefSeq" id="XP_016212298.1">
    <property type="nucleotide sequence ID" value="XM_016359850.1"/>
</dbReference>
<dbReference type="InterPro" id="IPR045851">
    <property type="entry name" value="AMP-bd_C_sf"/>
</dbReference>
<evidence type="ECO:0008006" key="6">
    <source>
        <dbReference type="Google" id="ProtNLM"/>
    </source>
</evidence>
<name>A0A0D2ATG2_9PEZI</name>
<keyword evidence="5" id="KW-1185">Reference proteome</keyword>
<sequence length="545" mass="60910">MPWLSQEHVDLPCQDAVSFALDNCDYDPDKPIYYDVHDTSRSISWRQANVMVRKLVAGFRKAGLKKGDCFSITSFNEIMFSMLFLGGVGAGGIFSGMNPAYGPFEVRHHIKTADVSFFLCEPEVLDSLVKVLDEDGIGRDKLFVFNTKPEQKVPPGFRSWTWLLEQGSEEWERITDPETLKNLELSRLTTSGTTGPPKFAMQTHWNGTSYHTLVSKGREVPWEPKTLSVLPSFHVSTVPAVHVSPLRSGNTIYIMRRFDLEGYMAAIEKFKITDLGMAPPLVIAIIMSPLNKKYSLRSVRRIGCGAAPLDAESQNRLQALCAEDCVFTQVWGMTETTSALSIFRWPEQDWTGSVGNIFLEGTDVKLVDDDNNDITAYDTRGEICVRGPTIIKGYYKNEKATKESWDEEGYFHTGDILYCDGKTKKWYVVDRKKELIKVRGFQVAPPELEGLLLAHPEIADCAVIGVPGPGKGEELPRAFVVRQPGSTLTEDDVKKIISDQLASYKRLTGGVRFVAEIPKSPNGKILKRILREQVAAENKAKAAKL</sequence>
<organism evidence="4 5">
    <name type="scientific">Verruconis gallopava</name>
    <dbReference type="NCBI Taxonomy" id="253628"/>
    <lineage>
        <taxon>Eukaryota</taxon>
        <taxon>Fungi</taxon>
        <taxon>Dikarya</taxon>
        <taxon>Ascomycota</taxon>
        <taxon>Pezizomycotina</taxon>
        <taxon>Dothideomycetes</taxon>
        <taxon>Pleosporomycetidae</taxon>
        <taxon>Venturiales</taxon>
        <taxon>Sympoventuriaceae</taxon>
        <taxon>Verruconis</taxon>
    </lineage>
</organism>
<feature type="domain" description="AMP-dependent synthetase/ligase" evidence="2">
    <location>
        <begin position="24"/>
        <end position="395"/>
    </location>
</feature>
<dbReference type="InParanoid" id="A0A0D2ATG2"/>
<dbReference type="EMBL" id="KN847549">
    <property type="protein sequence ID" value="KIW02429.1"/>
    <property type="molecule type" value="Genomic_DNA"/>
</dbReference>
<dbReference type="HOGENOM" id="CLU_000022_59_2_1"/>
<evidence type="ECO:0000259" key="2">
    <source>
        <dbReference type="Pfam" id="PF00501"/>
    </source>
</evidence>
<dbReference type="VEuPathDB" id="FungiDB:PV09_06245"/>
<accession>A0A0D2ATG2</accession>
<dbReference type="GeneID" id="27314218"/>
<protein>
    <recommendedName>
        <fullName evidence="6">AMP-dependent synthetase/ligase domain-containing protein</fullName>
    </recommendedName>
</protein>
<reference evidence="4 5" key="1">
    <citation type="submission" date="2015-01" db="EMBL/GenBank/DDBJ databases">
        <title>The Genome Sequence of Ochroconis gallopava CBS43764.</title>
        <authorList>
            <consortium name="The Broad Institute Genomics Platform"/>
            <person name="Cuomo C."/>
            <person name="de Hoog S."/>
            <person name="Gorbushina A."/>
            <person name="Stielow B."/>
            <person name="Teixiera M."/>
            <person name="Abouelleil A."/>
            <person name="Chapman S.B."/>
            <person name="Priest M."/>
            <person name="Young S.K."/>
            <person name="Wortman J."/>
            <person name="Nusbaum C."/>
            <person name="Birren B."/>
        </authorList>
    </citation>
    <scope>NUCLEOTIDE SEQUENCE [LARGE SCALE GENOMIC DNA]</scope>
    <source>
        <strain evidence="4 5">CBS 43764</strain>
    </source>
</reference>
<evidence type="ECO:0000313" key="4">
    <source>
        <dbReference type="EMBL" id="KIW02429.1"/>
    </source>
</evidence>
<dbReference type="Proteomes" id="UP000053259">
    <property type="component" value="Unassembled WGS sequence"/>
</dbReference>
<dbReference type="AlphaFoldDB" id="A0A0D2ATG2"/>
<dbReference type="InterPro" id="IPR000873">
    <property type="entry name" value="AMP-dep_synth/lig_dom"/>
</dbReference>
<dbReference type="GO" id="GO:0019748">
    <property type="term" value="P:secondary metabolic process"/>
    <property type="evidence" value="ECO:0007669"/>
    <property type="project" value="TreeGrafter"/>
</dbReference>
<dbReference type="PANTHER" id="PTHR24096">
    <property type="entry name" value="LONG-CHAIN-FATTY-ACID--COA LIGASE"/>
    <property type="match status" value="1"/>
</dbReference>
<dbReference type="Gene3D" id="3.30.300.30">
    <property type="match status" value="1"/>
</dbReference>
<dbReference type="SUPFAM" id="SSF56801">
    <property type="entry name" value="Acetyl-CoA synthetase-like"/>
    <property type="match status" value="1"/>
</dbReference>
<proteinExistence type="inferred from homology"/>
<gene>
    <name evidence="4" type="ORF">PV09_06245</name>
</gene>
<dbReference type="OrthoDB" id="6509636at2759"/>
<feature type="domain" description="AMP-binding enzyme C-terminal" evidence="3">
    <location>
        <begin position="447"/>
        <end position="524"/>
    </location>
</feature>
<evidence type="ECO:0000259" key="3">
    <source>
        <dbReference type="Pfam" id="PF13193"/>
    </source>
</evidence>
<dbReference type="Pfam" id="PF00501">
    <property type="entry name" value="AMP-binding"/>
    <property type="match status" value="1"/>
</dbReference>
<evidence type="ECO:0000256" key="1">
    <source>
        <dbReference type="ARBA" id="ARBA00006432"/>
    </source>
</evidence>
<evidence type="ECO:0000313" key="5">
    <source>
        <dbReference type="Proteomes" id="UP000053259"/>
    </source>
</evidence>
<comment type="similarity">
    <text evidence="1">Belongs to the ATP-dependent AMP-binding enzyme family.</text>
</comment>
<dbReference type="Gene3D" id="3.40.50.12780">
    <property type="entry name" value="N-terminal domain of ligase-like"/>
    <property type="match status" value="1"/>
</dbReference>
<dbReference type="PANTHER" id="PTHR24096:SF265">
    <property type="entry name" value="ENZYME, PUTATIVE (AFU_ORTHOLOGUE AFUA_5G14270)-RELATED"/>
    <property type="match status" value="1"/>
</dbReference>
<dbReference type="CDD" id="cd05911">
    <property type="entry name" value="Firefly_Luc_like"/>
    <property type="match status" value="1"/>
</dbReference>
<dbReference type="FunFam" id="3.30.300.30:FF:000007">
    <property type="entry name" value="4-coumarate--CoA ligase 2"/>
    <property type="match status" value="1"/>
</dbReference>
<dbReference type="STRING" id="253628.A0A0D2ATG2"/>
<dbReference type="InterPro" id="IPR042099">
    <property type="entry name" value="ANL_N_sf"/>
</dbReference>